<dbReference type="PANTHER" id="PTHR32039">
    <property type="entry name" value="MAGNESIUM-CHELATASE SUBUNIT CHLI"/>
    <property type="match status" value="1"/>
</dbReference>
<evidence type="ECO:0000313" key="5">
    <source>
        <dbReference type="Proteomes" id="UP001161325"/>
    </source>
</evidence>
<keyword evidence="4" id="KW-0378">Hydrolase</keyword>
<evidence type="ECO:0000256" key="2">
    <source>
        <dbReference type="SAM" id="MobiDB-lite"/>
    </source>
</evidence>
<accession>A0AA37Q7V7</accession>
<reference evidence="4" key="1">
    <citation type="submission" date="2022-08" db="EMBL/GenBank/DDBJ databases">
        <title>Draft genome sequencing of Roseisolibacter agri AW1220.</title>
        <authorList>
            <person name="Tobiishi Y."/>
            <person name="Tonouchi A."/>
        </authorList>
    </citation>
    <scope>NUCLEOTIDE SEQUENCE</scope>
    <source>
        <strain evidence="4">AW1220</strain>
    </source>
</reference>
<dbReference type="InterPro" id="IPR004482">
    <property type="entry name" value="Mg_chelat-rel"/>
</dbReference>
<gene>
    <name evidence="4" type="primary">comM</name>
    <name evidence="4" type="ORF">rosag_28150</name>
</gene>
<dbReference type="InterPro" id="IPR045006">
    <property type="entry name" value="CHLI-like"/>
</dbReference>
<dbReference type="InterPro" id="IPR003593">
    <property type="entry name" value="AAA+_ATPase"/>
</dbReference>
<keyword evidence="5" id="KW-1185">Reference proteome</keyword>
<proteinExistence type="inferred from homology"/>
<protein>
    <submittedName>
        <fullName evidence="4">ATP-dependent protease</fullName>
    </submittedName>
</protein>
<dbReference type="Pfam" id="PF13541">
    <property type="entry name" value="ChlI"/>
    <property type="match status" value="1"/>
</dbReference>
<feature type="region of interest" description="Disordered" evidence="2">
    <location>
        <begin position="415"/>
        <end position="437"/>
    </location>
</feature>
<dbReference type="SUPFAM" id="SSF52540">
    <property type="entry name" value="P-loop containing nucleoside triphosphate hydrolases"/>
    <property type="match status" value="1"/>
</dbReference>
<dbReference type="InterPro" id="IPR014721">
    <property type="entry name" value="Ribsml_uS5_D2-typ_fold_subgr"/>
</dbReference>
<dbReference type="InterPro" id="IPR020568">
    <property type="entry name" value="Ribosomal_Su5_D2-typ_SF"/>
</dbReference>
<dbReference type="PANTHER" id="PTHR32039:SF7">
    <property type="entry name" value="COMPETENCE PROTEIN COMM"/>
    <property type="match status" value="1"/>
</dbReference>
<sequence>MLAAVRAAAVLGVEAFEVTVEVHLAPGLPQFTVVGLPAGAVKESRERVVAALANSGFPLPPRRIVVNLAPADVRKDGTALDLPIAVGILRALELLPTPAVDRLVLVGELALDGALRAVRGTLPIALWTARAGHTLVLPPANLAEVVRLRELPRAAPATLAELVEWLRADALPSPPDPAPSLAAPVHDDLSDVIGQPVARRALEIAAAGAHNALFVGPPGAGKTMLARRLPSILPALEEAEAVEVLAVRSVAGLASDAGGEVLRPFRAPHHTVSAPALVGGGTPPRPGEVTLAHNGVLFLDELLEFPRHVLDALRQPMEDGRVQVSRASGSVILPARFTLVAASNPCPCGHAGDPTRSCACAAVEVERYASRLSGPLADRIDMHIRVAAVPPRDLAGGDRPESSAAVRARVEAARLRQQRRSRQAGASSNARLSGRSLERDGAVMPEARALLVSAADRLGLSARGFYRVLRLARTIADLEGEARVAAPHVAESLRYRPVPARGVAVPGP</sequence>
<comment type="similarity">
    <text evidence="1">Belongs to the Mg-chelatase subunits D/I family. ComM subfamily.</text>
</comment>
<dbReference type="GO" id="GO:0006508">
    <property type="term" value="P:proteolysis"/>
    <property type="evidence" value="ECO:0007669"/>
    <property type="project" value="UniProtKB-KW"/>
</dbReference>
<dbReference type="EMBL" id="BRXS01000004">
    <property type="protein sequence ID" value="GLC26302.1"/>
    <property type="molecule type" value="Genomic_DNA"/>
</dbReference>
<feature type="domain" description="AAA+ ATPase" evidence="3">
    <location>
        <begin position="208"/>
        <end position="369"/>
    </location>
</feature>
<keyword evidence="4" id="KW-0645">Protease</keyword>
<evidence type="ECO:0000313" key="4">
    <source>
        <dbReference type="EMBL" id="GLC26302.1"/>
    </source>
</evidence>
<dbReference type="Proteomes" id="UP001161325">
    <property type="component" value="Unassembled WGS sequence"/>
</dbReference>
<organism evidence="4 5">
    <name type="scientific">Roseisolibacter agri</name>
    <dbReference type="NCBI Taxonomy" id="2014610"/>
    <lineage>
        <taxon>Bacteria</taxon>
        <taxon>Pseudomonadati</taxon>
        <taxon>Gemmatimonadota</taxon>
        <taxon>Gemmatimonadia</taxon>
        <taxon>Gemmatimonadales</taxon>
        <taxon>Gemmatimonadaceae</taxon>
        <taxon>Roseisolibacter</taxon>
    </lineage>
</organism>
<name>A0AA37Q7V7_9BACT</name>
<dbReference type="Pfam" id="PF13335">
    <property type="entry name" value="Mg_chelatase_C"/>
    <property type="match status" value="1"/>
</dbReference>
<dbReference type="AlphaFoldDB" id="A0AA37Q7V7"/>
<evidence type="ECO:0000256" key="1">
    <source>
        <dbReference type="ARBA" id="ARBA00006354"/>
    </source>
</evidence>
<dbReference type="SUPFAM" id="SSF54211">
    <property type="entry name" value="Ribosomal protein S5 domain 2-like"/>
    <property type="match status" value="1"/>
</dbReference>
<dbReference type="Gene3D" id="3.40.50.300">
    <property type="entry name" value="P-loop containing nucleotide triphosphate hydrolases"/>
    <property type="match status" value="1"/>
</dbReference>
<dbReference type="GO" id="GO:0005524">
    <property type="term" value="F:ATP binding"/>
    <property type="evidence" value="ECO:0007669"/>
    <property type="project" value="InterPro"/>
</dbReference>
<dbReference type="SMART" id="SM00382">
    <property type="entry name" value="AAA"/>
    <property type="match status" value="1"/>
</dbReference>
<dbReference type="NCBIfam" id="TIGR00368">
    <property type="entry name" value="YifB family Mg chelatase-like AAA ATPase"/>
    <property type="match status" value="1"/>
</dbReference>
<dbReference type="Gene3D" id="3.30.230.10">
    <property type="match status" value="1"/>
</dbReference>
<dbReference type="Pfam" id="PF01078">
    <property type="entry name" value="Mg_chelatase"/>
    <property type="match status" value="1"/>
</dbReference>
<comment type="caution">
    <text evidence="4">The sequence shown here is derived from an EMBL/GenBank/DDBJ whole genome shotgun (WGS) entry which is preliminary data.</text>
</comment>
<dbReference type="InterPro" id="IPR027417">
    <property type="entry name" value="P-loop_NTPase"/>
</dbReference>
<dbReference type="InterPro" id="IPR000523">
    <property type="entry name" value="Mg_chelatse_chII-like_cat_dom"/>
</dbReference>
<dbReference type="InterPro" id="IPR025158">
    <property type="entry name" value="Mg_chelat-rel_C"/>
</dbReference>
<evidence type="ECO:0000259" key="3">
    <source>
        <dbReference type="SMART" id="SM00382"/>
    </source>
</evidence>
<dbReference type="RefSeq" id="WP_284350760.1">
    <property type="nucleotide sequence ID" value="NZ_BRXS01000004.1"/>
</dbReference>
<dbReference type="GO" id="GO:0008233">
    <property type="term" value="F:peptidase activity"/>
    <property type="evidence" value="ECO:0007669"/>
    <property type="project" value="UniProtKB-KW"/>
</dbReference>